<reference evidence="1" key="1">
    <citation type="journal article" date="2014" name="Int. J. Syst. Evol. Microbiol.">
        <title>Complete genome sequence of Corynebacterium casei LMG S-19264T (=DSM 44701T), isolated from a smear-ripened cheese.</title>
        <authorList>
            <consortium name="US DOE Joint Genome Institute (JGI-PGF)"/>
            <person name="Walter F."/>
            <person name="Albersmeier A."/>
            <person name="Kalinowski J."/>
            <person name="Ruckert C."/>
        </authorList>
    </citation>
    <scope>NUCLEOTIDE SEQUENCE</scope>
    <source>
        <strain evidence="1">CGMCC 4.7679</strain>
    </source>
</reference>
<reference evidence="1" key="2">
    <citation type="submission" date="2020-09" db="EMBL/GenBank/DDBJ databases">
        <authorList>
            <person name="Sun Q."/>
            <person name="Zhou Y."/>
        </authorList>
    </citation>
    <scope>NUCLEOTIDE SEQUENCE</scope>
    <source>
        <strain evidence="1">CGMCC 4.7679</strain>
    </source>
</reference>
<evidence type="ECO:0000313" key="1">
    <source>
        <dbReference type="EMBL" id="GHF86383.1"/>
    </source>
</evidence>
<gene>
    <name evidence="1" type="ORF">GCM10017566_70370</name>
</gene>
<keyword evidence="2" id="KW-1185">Reference proteome</keyword>
<evidence type="ECO:0008006" key="3">
    <source>
        <dbReference type="Google" id="ProtNLM"/>
    </source>
</evidence>
<name>A0A8H9J733_9PSEU</name>
<dbReference type="Proteomes" id="UP000658656">
    <property type="component" value="Unassembled WGS sequence"/>
</dbReference>
<organism evidence="1 2">
    <name type="scientific">Amycolatopsis bartoniae</name>
    <dbReference type="NCBI Taxonomy" id="941986"/>
    <lineage>
        <taxon>Bacteria</taxon>
        <taxon>Bacillati</taxon>
        <taxon>Actinomycetota</taxon>
        <taxon>Actinomycetes</taxon>
        <taxon>Pseudonocardiales</taxon>
        <taxon>Pseudonocardiaceae</taxon>
        <taxon>Amycolatopsis</taxon>
    </lineage>
</organism>
<evidence type="ECO:0000313" key="2">
    <source>
        <dbReference type="Proteomes" id="UP000658656"/>
    </source>
</evidence>
<comment type="caution">
    <text evidence="1">The sequence shown here is derived from an EMBL/GenBank/DDBJ whole genome shotgun (WGS) entry which is preliminary data.</text>
</comment>
<dbReference type="AlphaFoldDB" id="A0A8H9J733"/>
<dbReference type="EMBL" id="BNAV01000019">
    <property type="protein sequence ID" value="GHF86383.1"/>
    <property type="molecule type" value="Genomic_DNA"/>
</dbReference>
<protein>
    <recommendedName>
        <fullName evidence="3">Antitoxin</fullName>
    </recommendedName>
</protein>
<proteinExistence type="predicted"/>
<sequence length="76" mass="8317">MLGMKLSVSLGEEDVAFLDEYAAETQAGSRSAVLHRAIELLRASQLEESYADAWEEWEIEDAALWESAAGDGLTGR</sequence>
<accession>A0A8H9J733</accession>